<evidence type="ECO:0000313" key="3">
    <source>
        <dbReference type="Proteomes" id="UP000005561"/>
    </source>
</evidence>
<feature type="transmembrane region" description="Helical" evidence="1">
    <location>
        <begin position="296"/>
        <end position="315"/>
    </location>
</feature>
<name>C6LL00_9FIRM</name>
<evidence type="ECO:0008006" key="4">
    <source>
        <dbReference type="Google" id="ProtNLM"/>
    </source>
</evidence>
<comment type="caution">
    <text evidence="2">The sequence shown here is derived from an EMBL/GenBank/DDBJ whole genome shotgun (WGS) entry which is preliminary data.</text>
</comment>
<dbReference type="EMBL" id="ACCL02000026">
    <property type="protein sequence ID" value="EET58748.1"/>
    <property type="molecule type" value="Genomic_DNA"/>
</dbReference>
<feature type="transmembrane region" description="Helical" evidence="1">
    <location>
        <begin position="187"/>
        <end position="208"/>
    </location>
</feature>
<dbReference type="Proteomes" id="UP000005561">
    <property type="component" value="Unassembled WGS sequence"/>
</dbReference>
<feature type="transmembrane region" description="Helical" evidence="1">
    <location>
        <begin position="71"/>
        <end position="88"/>
    </location>
</feature>
<feature type="transmembrane region" description="Helical" evidence="1">
    <location>
        <begin position="29"/>
        <end position="51"/>
    </location>
</feature>
<dbReference type="eggNOG" id="ENOG50327F5">
    <property type="taxonomic scope" value="Bacteria"/>
</dbReference>
<evidence type="ECO:0000256" key="1">
    <source>
        <dbReference type="SAM" id="Phobius"/>
    </source>
</evidence>
<feature type="transmembrane region" description="Helical" evidence="1">
    <location>
        <begin position="114"/>
        <end position="132"/>
    </location>
</feature>
<feature type="transmembrane region" description="Helical" evidence="1">
    <location>
        <begin position="5"/>
        <end position="23"/>
    </location>
</feature>
<keyword evidence="1" id="KW-1133">Transmembrane helix</keyword>
<protein>
    <recommendedName>
        <fullName evidence="4">Oligosaccharide repeat unit polymerase</fullName>
    </recommendedName>
</protein>
<feature type="transmembrane region" description="Helical" evidence="1">
    <location>
        <begin position="229"/>
        <end position="249"/>
    </location>
</feature>
<sequence>MFNTICLVFTGIVIIGSILVYIYKFKNEVISHFTIIAAVCFLVEVFAPMVWQLRGQTKYRYLEVMEYTPQASFYFIIGYLFFCFFFFAKSPRYDNWLYSREDIENDYSDIRVHHAWILYGVFFVLYVIYLSLRGRSVLSQLTLGQQGNYSDDILSSTDSNLWFLMVSLNALVSISVVLLVYQKNYRWTTYIVYIVTLLFTVSAGYRHLMIDAILAPILVRSILNKKKISIPRLLLIVVCLYLVVSWVGAMRGVYRTGVGTLSGFESSSAFDSFMINIEVFFPYFAYTNYINSIRQFSFGGTYIAAILQLVPSFIWPGKGAAVATIKHDAGYKGMLSGMASEGIADNFWCEGYKNGGIFGIIIVFSILGRITAKLRKLQYSERASDVIIYALSATFMFQVLTRSFQNMLQDGLFLFLPILVLRFLPRLSFGSRGMRDYEEI</sequence>
<keyword evidence="3" id="KW-1185">Reference proteome</keyword>
<dbReference type="STRING" id="168384.SAMN05660368_03805"/>
<feature type="transmembrane region" description="Helical" evidence="1">
    <location>
        <begin position="355"/>
        <end position="372"/>
    </location>
</feature>
<organism evidence="2 3">
    <name type="scientific">Marvinbryantia formatexigens DSM 14469</name>
    <dbReference type="NCBI Taxonomy" id="478749"/>
    <lineage>
        <taxon>Bacteria</taxon>
        <taxon>Bacillati</taxon>
        <taxon>Bacillota</taxon>
        <taxon>Clostridia</taxon>
        <taxon>Lachnospirales</taxon>
        <taxon>Lachnospiraceae</taxon>
        <taxon>Marvinbryantia</taxon>
    </lineage>
</organism>
<accession>C6LL00</accession>
<dbReference type="NCBIfam" id="TIGR04370">
    <property type="entry name" value="glyco_rpt_poly"/>
    <property type="match status" value="1"/>
</dbReference>
<dbReference type="RefSeq" id="WP_006864099.1">
    <property type="nucleotide sequence ID" value="NZ_ACCL02000026.1"/>
</dbReference>
<keyword evidence="1" id="KW-0812">Transmembrane</keyword>
<gene>
    <name evidence="2" type="ORF">BRYFOR_09347</name>
</gene>
<proteinExistence type="predicted"/>
<reference evidence="2" key="1">
    <citation type="submission" date="2009-07" db="EMBL/GenBank/DDBJ databases">
        <authorList>
            <person name="Weinstock G."/>
            <person name="Sodergren E."/>
            <person name="Clifton S."/>
            <person name="Fulton L."/>
            <person name="Fulton B."/>
            <person name="Courtney L."/>
            <person name="Fronick C."/>
            <person name="Harrison M."/>
            <person name="Strong C."/>
            <person name="Farmer C."/>
            <person name="Delahaunty K."/>
            <person name="Markovic C."/>
            <person name="Hall O."/>
            <person name="Minx P."/>
            <person name="Tomlinson C."/>
            <person name="Mitreva M."/>
            <person name="Nelson J."/>
            <person name="Hou S."/>
            <person name="Wollam A."/>
            <person name="Pepin K.H."/>
            <person name="Johnson M."/>
            <person name="Bhonagiri V."/>
            <person name="Nash W.E."/>
            <person name="Warren W."/>
            <person name="Chinwalla A."/>
            <person name="Mardis E.R."/>
            <person name="Wilson R.K."/>
        </authorList>
    </citation>
    <scope>NUCLEOTIDE SEQUENCE [LARGE SCALE GENOMIC DNA]</scope>
    <source>
        <strain evidence="2">DSM 14469</strain>
    </source>
</reference>
<keyword evidence="1" id="KW-0472">Membrane</keyword>
<feature type="transmembrane region" description="Helical" evidence="1">
    <location>
        <begin position="384"/>
        <end position="401"/>
    </location>
</feature>
<feature type="transmembrane region" description="Helical" evidence="1">
    <location>
        <begin position="161"/>
        <end position="181"/>
    </location>
</feature>
<dbReference type="InterPro" id="IPR029468">
    <property type="entry name" value="O-ag_pol_Wzy"/>
</dbReference>
<feature type="transmembrane region" description="Helical" evidence="1">
    <location>
        <begin position="407"/>
        <end position="425"/>
    </location>
</feature>
<dbReference type="Pfam" id="PF14296">
    <property type="entry name" value="O-ag_pol_Wzy"/>
    <property type="match status" value="1"/>
</dbReference>
<dbReference type="OrthoDB" id="2085807at2"/>
<evidence type="ECO:0000313" key="2">
    <source>
        <dbReference type="EMBL" id="EET58748.1"/>
    </source>
</evidence>
<dbReference type="AlphaFoldDB" id="C6LL00"/>